<accession>A0ABV0JLH6</accession>
<evidence type="ECO:0000256" key="2">
    <source>
        <dbReference type="SAM" id="Phobius"/>
    </source>
</evidence>
<name>A0ABV0JLH6_9CYAN</name>
<dbReference type="EMBL" id="JAMPKK010000011">
    <property type="protein sequence ID" value="MEP0864293.1"/>
    <property type="molecule type" value="Genomic_DNA"/>
</dbReference>
<reference evidence="3 4" key="1">
    <citation type="submission" date="2022-04" db="EMBL/GenBank/DDBJ databases">
        <title>Positive selection, recombination, and allopatry shape intraspecific diversity of widespread and dominant cyanobacteria.</title>
        <authorList>
            <person name="Wei J."/>
            <person name="Shu W."/>
            <person name="Hu C."/>
        </authorList>
    </citation>
    <scope>NUCLEOTIDE SEQUENCE [LARGE SCALE GENOMIC DNA]</scope>
    <source>
        <strain evidence="3 4">GB2-A5</strain>
    </source>
</reference>
<evidence type="ECO:0000313" key="3">
    <source>
        <dbReference type="EMBL" id="MEP0864293.1"/>
    </source>
</evidence>
<protein>
    <submittedName>
        <fullName evidence="3">Uncharacterized protein</fullName>
    </submittedName>
</protein>
<dbReference type="Proteomes" id="UP001442494">
    <property type="component" value="Unassembled WGS sequence"/>
</dbReference>
<keyword evidence="4" id="KW-1185">Reference proteome</keyword>
<sequence>MNQNQHNEAGISHLSTSFPQKLGYDFSTQKKVSKVEQEQSILMSSNPTDSSKSPESGGLNAILTYGGVPVAVIIAMAYFSQIQLKSITELLKTVNKKTK</sequence>
<keyword evidence="2" id="KW-1133">Transmembrane helix</keyword>
<gene>
    <name evidence="3" type="ORF">NDI37_07405</name>
</gene>
<proteinExistence type="predicted"/>
<keyword evidence="2" id="KW-0812">Transmembrane</keyword>
<organism evidence="3 4">
    <name type="scientific">Funiculus sociatus GB2-A5</name>
    <dbReference type="NCBI Taxonomy" id="2933946"/>
    <lineage>
        <taxon>Bacteria</taxon>
        <taxon>Bacillati</taxon>
        <taxon>Cyanobacteriota</taxon>
        <taxon>Cyanophyceae</taxon>
        <taxon>Coleofasciculales</taxon>
        <taxon>Coleofasciculaceae</taxon>
        <taxon>Funiculus</taxon>
    </lineage>
</organism>
<dbReference type="RefSeq" id="WP_190427508.1">
    <property type="nucleotide sequence ID" value="NZ_JAMPKK010000011.1"/>
</dbReference>
<feature type="transmembrane region" description="Helical" evidence="2">
    <location>
        <begin position="59"/>
        <end position="79"/>
    </location>
</feature>
<comment type="caution">
    <text evidence="3">The sequence shown here is derived from an EMBL/GenBank/DDBJ whole genome shotgun (WGS) entry which is preliminary data.</text>
</comment>
<feature type="region of interest" description="Disordered" evidence="1">
    <location>
        <begin position="37"/>
        <end position="56"/>
    </location>
</feature>
<evidence type="ECO:0000313" key="4">
    <source>
        <dbReference type="Proteomes" id="UP001442494"/>
    </source>
</evidence>
<feature type="compositionally biased region" description="Polar residues" evidence="1">
    <location>
        <begin position="38"/>
        <end position="54"/>
    </location>
</feature>
<evidence type="ECO:0000256" key="1">
    <source>
        <dbReference type="SAM" id="MobiDB-lite"/>
    </source>
</evidence>
<keyword evidence="2" id="KW-0472">Membrane</keyword>